<dbReference type="Proteomes" id="UP000289738">
    <property type="component" value="Chromosome A10"/>
</dbReference>
<evidence type="ECO:0000313" key="1">
    <source>
        <dbReference type="EMBL" id="RYR34069.1"/>
    </source>
</evidence>
<organism evidence="1 2">
    <name type="scientific">Arachis hypogaea</name>
    <name type="common">Peanut</name>
    <dbReference type="NCBI Taxonomy" id="3818"/>
    <lineage>
        <taxon>Eukaryota</taxon>
        <taxon>Viridiplantae</taxon>
        <taxon>Streptophyta</taxon>
        <taxon>Embryophyta</taxon>
        <taxon>Tracheophyta</taxon>
        <taxon>Spermatophyta</taxon>
        <taxon>Magnoliopsida</taxon>
        <taxon>eudicotyledons</taxon>
        <taxon>Gunneridae</taxon>
        <taxon>Pentapetalae</taxon>
        <taxon>rosids</taxon>
        <taxon>fabids</taxon>
        <taxon>Fabales</taxon>
        <taxon>Fabaceae</taxon>
        <taxon>Papilionoideae</taxon>
        <taxon>50 kb inversion clade</taxon>
        <taxon>dalbergioids sensu lato</taxon>
        <taxon>Dalbergieae</taxon>
        <taxon>Pterocarpus clade</taxon>
        <taxon>Arachis</taxon>
    </lineage>
</organism>
<gene>
    <name evidence="1" type="ORF">Ahy_A10g048786</name>
</gene>
<dbReference type="EMBL" id="SDMP01000010">
    <property type="protein sequence ID" value="RYR34069.1"/>
    <property type="molecule type" value="Genomic_DNA"/>
</dbReference>
<sequence>MLGDVREGRDHLTTWLQTEIEKALLVHWDTDEGFRHQRLTNRANRASARSSKYMSKSLDREVTLAKTFKYTHALKENKARFAY</sequence>
<evidence type="ECO:0000313" key="2">
    <source>
        <dbReference type="Proteomes" id="UP000289738"/>
    </source>
</evidence>
<reference evidence="1 2" key="1">
    <citation type="submission" date="2019-01" db="EMBL/GenBank/DDBJ databases">
        <title>Sequencing of cultivated peanut Arachis hypogaea provides insights into genome evolution and oil improvement.</title>
        <authorList>
            <person name="Chen X."/>
        </authorList>
    </citation>
    <scope>NUCLEOTIDE SEQUENCE [LARGE SCALE GENOMIC DNA]</scope>
    <source>
        <strain evidence="2">cv. Fuhuasheng</strain>
        <tissue evidence="1">Leaves</tissue>
    </source>
</reference>
<comment type="caution">
    <text evidence="1">The sequence shown here is derived from an EMBL/GenBank/DDBJ whole genome shotgun (WGS) entry which is preliminary data.</text>
</comment>
<accession>A0A445B5W6</accession>
<name>A0A445B5W6_ARAHY</name>
<protein>
    <submittedName>
        <fullName evidence="1">Uncharacterized protein</fullName>
    </submittedName>
</protein>
<keyword evidence="2" id="KW-1185">Reference proteome</keyword>
<dbReference type="AlphaFoldDB" id="A0A445B5W6"/>
<proteinExistence type="predicted"/>